<gene>
    <name evidence="1" type="ORF">GCM10022389_27350</name>
</gene>
<reference evidence="2" key="1">
    <citation type="journal article" date="2019" name="Int. J. Syst. Evol. Microbiol.">
        <title>The Global Catalogue of Microorganisms (GCM) 10K type strain sequencing project: providing services to taxonomists for standard genome sequencing and annotation.</title>
        <authorList>
            <consortium name="The Broad Institute Genomics Platform"/>
            <consortium name="The Broad Institute Genome Sequencing Center for Infectious Disease"/>
            <person name="Wu L."/>
            <person name="Ma J."/>
        </authorList>
    </citation>
    <scope>NUCLEOTIDE SEQUENCE [LARGE SCALE GENOMIC DNA]</scope>
    <source>
        <strain evidence="2">JCM 17069</strain>
    </source>
</reference>
<dbReference type="Proteomes" id="UP001500367">
    <property type="component" value="Unassembled WGS sequence"/>
</dbReference>
<evidence type="ECO:0000313" key="1">
    <source>
        <dbReference type="EMBL" id="GAA4079816.1"/>
    </source>
</evidence>
<dbReference type="EMBL" id="BAABCT010000010">
    <property type="protein sequence ID" value="GAA4079816.1"/>
    <property type="molecule type" value="Genomic_DNA"/>
</dbReference>
<name>A0ABP7W2U1_9FLAO</name>
<organism evidence="1 2">
    <name type="scientific">Flavobacterium cheonanense</name>
    <dbReference type="NCBI Taxonomy" id="706183"/>
    <lineage>
        <taxon>Bacteria</taxon>
        <taxon>Pseudomonadati</taxon>
        <taxon>Bacteroidota</taxon>
        <taxon>Flavobacteriia</taxon>
        <taxon>Flavobacteriales</taxon>
        <taxon>Flavobacteriaceae</taxon>
        <taxon>Flavobacterium</taxon>
    </lineage>
</organism>
<proteinExistence type="predicted"/>
<comment type="caution">
    <text evidence="1">The sequence shown here is derived from an EMBL/GenBank/DDBJ whole genome shotgun (WGS) entry which is preliminary data.</text>
</comment>
<sequence>MCVILQQNVKIRNLLIIFIFFIVSCNKDKNSNLRIKSITKTINDTLLEKKIFDKNQNLIFEKHNQIDFGMKNSIIYISAFEYDKKRNRKIEYSANSNIGISIKVDSTNIASTILKNTINNFDISENSFFSVNPKIKNKSQFRNTLYSINNENDFIKFFKETFPKNKKSYFVYKYSDTIKTNIKTYVEKDFVIIESIKTHDDDIIEHTKLFSDRNNKKIKKLKKERDSWLEYVYDSNENLILEKENGQHYKYYYKNKLLIKKEMYHYEILAFVEEYYYENGILTKEIKIRKTKSIYFQEIPEKQIVNYTYEYY</sequence>
<evidence type="ECO:0008006" key="3">
    <source>
        <dbReference type="Google" id="ProtNLM"/>
    </source>
</evidence>
<keyword evidence="2" id="KW-1185">Reference proteome</keyword>
<accession>A0ABP7W2U1</accession>
<protein>
    <recommendedName>
        <fullName evidence="3">DUF4292 domain-containing protein</fullName>
    </recommendedName>
</protein>
<evidence type="ECO:0000313" key="2">
    <source>
        <dbReference type="Proteomes" id="UP001500367"/>
    </source>
</evidence>